<protein>
    <recommendedName>
        <fullName evidence="3">Regulatory protein RecX</fullName>
    </recommendedName>
</protein>
<accession>A0ABU3TTY1</accession>
<dbReference type="PANTHER" id="PTHR33602">
    <property type="entry name" value="REGULATORY PROTEIN RECX FAMILY PROTEIN"/>
    <property type="match status" value="1"/>
</dbReference>
<dbReference type="InterPro" id="IPR003783">
    <property type="entry name" value="Regulatory_RecX"/>
</dbReference>
<sequence length="153" mass="17684">MDSALLNKLARYCAYQERCISEIKQKIHELDPLAEQAIYIQWLQENNYLNESRFVGLFIRSKFNQKKWGRGKIQFELRKKGISASEIQAHWKEIAEEDYSEALKNLLTKKAESLKSGTSAEKYQKCYRTGLSKGFEPGLVSQVLKGLFPRGFA</sequence>
<evidence type="ECO:0000256" key="3">
    <source>
        <dbReference type="ARBA" id="ARBA00018111"/>
    </source>
</evidence>
<feature type="domain" description="RecX third three-helical" evidence="6">
    <location>
        <begin position="97"/>
        <end position="144"/>
    </location>
</feature>
<dbReference type="Proteomes" id="UP001249959">
    <property type="component" value="Unassembled WGS sequence"/>
</dbReference>
<dbReference type="InterPro" id="IPR053924">
    <property type="entry name" value="RecX_HTH_2nd"/>
</dbReference>
<dbReference type="RefSeq" id="WP_315577029.1">
    <property type="nucleotide sequence ID" value="NZ_JARDXH010000005.1"/>
</dbReference>
<evidence type="ECO:0000259" key="5">
    <source>
        <dbReference type="Pfam" id="PF02631"/>
    </source>
</evidence>
<gene>
    <name evidence="7" type="ORF">PQG45_09720</name>
</gene>
<dbReference type="InterPro" id="IPR036388">
    <property type="entry name" value="WH-like_DNA-bd_sf"/>
</dbReference>
<keyword evidence="8" id="KW-1185">Reference proteome</keyword>
<comment type="subcellular location">
    <subcellularLocation>
        <location evidence="1">Cytoplasm</location>
    </subcellularLocation>
</comment>
<name>A0ABU3TTY1_9BACT</name>
<proteinExistence type="inferred from homology"/>
<evidence type="ECO:0000313" key="8">
    <source>
        <dbReference type="Proteomes" id="UP001249959"/>
    </source>
</evidence>
<evidence type="ECO:0000256" key="1">
    <source>
        <dbReference type="ARBA" id="ARBA00004496"/>
    </source>
</evidence>
<evidence type="ECO:0000256" key="4">
    <source>
        <dbReference type="ARBA" id="ARBA00022490"/>
    </source>
</evidence>
<reference evidence="7 8" key="1">
    <citation type="submission" date="2023-09" db="EMBL/GenBank/DDBJ databases">
        <title>Aquirufa genomes.</title>
        <authorList>
            <person name="Pitt A."/>
        </authorList>
    </citation>
    <scope>NUCLEOTIDE SEQUENCE [LARGE SCALE GENOMIC DNA]</scope>
    <source>
        <strain evidence="7 8">LEOWEIH-7C</strain>
    </source>
</reference>
<evidence type="ECO:0000259" key="6">
    <source>
        <dbReference type="Pfam" id="PF21981"/>
    </source>
</evidence>
<feature type="domain" description="RecX second three-helical" evidence="5">
    <location>
        <begin position="50"/>
        <end position="89"/>
    </location>
</feature>
<evidence type="ECO:0000256" key="2">
    <source>
        <dbReference type="ARBA" id="ARBA00009695"/>
    </source>
</evidence>
<dbReference type="Pfam" id="PF02631">
    <property type="entry name" value="RecX_HTH2"/>
    <property type="match status" value="1"/>
</dbReference>
<evidence type="ECO:0000313" key="7">
    <source>
        <dbReference type="EMBL" id="MDU0809312.1"/>
    </source>
</evidence>
<comment type="similarity">
    <text evidence="2">Belongs to the RecX family.</text>
</comment>
<dbReference type="PANTHER" id="PTHR33602:SF1">
    <property type="entry name" value="REGULATORY PROTEIN RECX FAMILY PROTEIN"/>
    <property type="match status" value="1"/>
</dbReference>
<dbReference type="Gene3D" id="1.10.10.10">
    <property type="entry name" value="Winged helix-like DNA-binding domain superfamily/Winged helix DNA-binding domain"/>
    <property type="match status" value="1"/>
</dbReference>
<comment type="caution">
    <text evidence="7">The sequence shown here is derived from an EMBL/GenBank/DDBJ whole genome shotgun (WGS) entry which is preliminary data.</text>
</comment>
<dbReference type="InterPro" id="IPR053925">
    <property type="entry name" value="RecX_HTH_3rd"/>
</dbReference>
<organism evidence="7 8">
    <name type="scientific">Aquirufa regiilacus</name>
    <dbReference type="NCBI Taxonomy" id="3024868"/>
    <lineage>
        <taxon>Bacteria</taxon>
        <taxon>Pseudomonadati</taxon>
        <taxon>Bacteroidota</taxon>
        <taxon>Cytophagia</taxon>
        <taxon>Cytophagales</taxon>
        <taxon>Flectobacillaceae</taxon>
        <taxon>Aquirufa</taxon>
    </lineage>
</organism>
<dbReference type="Pfam" id="PF21981">
    <property type="entry name" value="RecX_HTH3"/>
    <property type="match status" value="1"/>
</dbReference>
<dbReference type="EMBL" id="JAVNWW010000005">
    <property type="protein sequence ID" value="MDU0809312.1"/>
    <property type="molecule type" value="Genomic_DNA"/>
</dbReference>
<keyword evidence="4" id="KW-0963">Cytoplasm</keyword>